<reference evidence="5 6" key="1">
    <citation type="journal article" date="2016" name="Nat. Commun.">
        <title>Thousands of microbial genomes shed light on interconnected biogeochemical processes in an aquifer system.</title>
        <authorList>
            <person name="Anantharaman K."/>
            <person name="Brown C.T."/>
            <person name="Hug L.A."/>
            <person name="Sharon I."/>
            <person name="Castelle C.J."/>
            <person name="Probst A.J."/>
            <person name="Thomas B.C."/>
            <person name="Singh A."/>
            <person name="Wilkins M.J."/>
            <person name="Karaoz U."/>
            <person name="Brodie E.L."/>
            <person name="Williams K.H."/>
            <person name="Hubbard S.S."/>
            <person name="Banfield J.F."/>
        </authorList>
    </citation>
    <scope>NUCLEOTIDE SEQUENCE [LARGE SCALE GENOMIC DNA]</scope>
</reference>
<dbReference type="PANTHER" id="PTHR45138:SF24">
    <property type="entry name" value="DIGUANYLATE CYCLASE DGCC-RELATED"/>
    <property type="match status" value="1"/>
</dbReference>
<proteinExistence type="predicted"/>
<feature type="domain" description="GGDEF" evidence="4">
    <location>
        <begin position="355"/>
        <end position="488"/>
    </location>
</feature>
<organism evidence="5 6">
    <name type="scientific">Candidatus Muproteobacteria bacterium RBG_16_65_31</name>
    <dbReference type="NCBI Taxonomy" id="1817759"/>
    <lineage>
        <taxon>Bacteria</taxon>
        <taxon>Pseudomonadati</taxon>
        <taxon>Pseudomonadota</taxon>
        <taxon>Candidatus Muproteobacteria</taxon>
    </lineage>
</organism>
<dbReference type="SUPFAM" id="SSF55073">
    <property type="entry name" value="Nucleotide cyclase"/>
    <property type="match status" value="1"/>
</dbReference>
<dbReference type="EMBL" id="MFST01000158">
    <property type="protein sequence ID" value="OGI42159.1"/>
    <property type="molecule type" value="Genomic_DNA"/>
</dbReference>
<dbReference type="FunFam" id="3.30.70.270:FF:000001">
    <property type="entry name" value="Diguanylate cyclase domain protein"/>
    <property type="match status" value="1"/>
</dbReference>
<protein>
    <recommendedName>
        <fullName evidence="1">diguanylate cyclase</fullName>
        <ecNumber evidence="1">2.7.7.65</ecNumber>
    </recommendedName>
</protein>
<evidence type="ECO:0000259" key="4">
    <source>
        <dbReference type="PROSITE" id="PS50887"/>
    </source>
</evidence>
<dbReference type="SMART" id="SM00267">
    <property type="entry name" value="GGDEF"/>
    <property type="match status" value="1"/>
</dbReference>
<evidence type="ECO:0000256" key="3">
    <source>
        <dbReference type="SAM" id="Phobius"/>
    </source>
</evidence>
<dbReference type="EC" id="2.7.7.65" evidence="1"/>
<dbReference type="GO" id="GO:0005886">
    <property type="term" value="C:plasma membrane"/>
    <property type="evidence" value="ECO:0007669"/>
    <property type="project" value="TreeGrafter"/>
</dbReference>
<keyword evidence="3" id="KW-0812">Transmembrane</keyword>
<dbReference type="Gene3D" id="3.30.70.270">
    <property type="match status" value="1"/>
</dbReference>
<dbReference type="GO" id="GO:0052621">
    <property type="term" value="F:diguanylate cyclase activity"/>
    <property type="evidence" value="ECO:0007669"/>
    <property type="project" value="UniProtKB-EC"/>
</dbReference>
<dbReference type="InterPro" id="IPR029787">
    <property type="entry name" value="Nucleotide_cyclase"/>
</dbReference>
<keyword evidence="3" id="KW-1133">Transmembrane helix</keyword>
<feature type="compositionally biased region" description="Polar residues" evidence="2">
    <location>
        <begin position="481"/>
        <end position="494"/>
    </location>
</feature>
<dbReference type="PROSITE" id="PS50887">
    <property type="entry name" value="GGDEF"/>
    <property type="match status" value="1"/>
</dbReference>
<evidence type="ECO:0000313" key="6">
    <source>
        <dbReference type="Proteomes" id="UP000179344"/>
    </source>
</evidence>
<sequence length="501" mass="55635">MTTSLTRIQVYVLTTLLLGLGVMGYAGYRIAADLQREITGYAAAHIADRINSLIARQQNAMEKFAARPDVAGALRRGRPQDLGRDEPELMALLPHALAARLLPVAGADGAGLDPACRNFVQHALAAENRTIAPEFHAAGALPEHYDLLHPVRDENGKPIGYVLGSFARKPLQELVERGLGNPREYLELQQANADETILAIATTGDRAAADTVEAVAVALADSRWTLLYWPRVTMPPFFAGARTFHFLLIVAAAAAMLALSMLLHVRARRAVRHDIVSLGRIFNDVRAGSVRVDYPMELRDFSSVFQYLRESGKRLAEEKTKLKDMGLIDHLSQLSNRRHFEMRLKELYDLARTHGPSSVLIMDVDHFKKVNDNHGHDAGDALITGFAAALRKTVRQSDVLARLGGDEFCIIYTYVPLEKAIALAERLRKQLPREIPLTKGIMHNVRWTGGLSTIGERDQKFDDVLWRADQAMIKAKEAGRNNTMSFDPANSQMPQKEIMRS</sequence>
<feature type="region of interest" description="Disordered" evidence="2">
    <location>
        <begin position="481"/>
        <end position="501"/>
    </location>
</feature>
<dbReference type="InterPro" id="IPR050469">
    <property type="entry name" value="Diguanylate_Cyclase"/>
</dbReference>
<keyword evidence="3" id="KW-0472">Membrane</keyword>
<comment type="caution">
    <text evidence="5">The sequence shown here is derived from an EMBL/GenBank/DDBJ whole genome shotgun (WGS) entry which is preliminary data.</text>
</comment>
<feature type="transmembrane region" description="Helical" evidence="3">
    <location>
        <begin position="244"/>
        <end position="263"/>
    </location>
</feature>
<dbReference type="GO" id="GO:1902201">
    <property type="term" value="P:negative regulation of bacterial-type flagellum-dependent cell motility"/>
    <property type="evidence" value="ECO:0007669"/>
    <property type="project" value="TreeGrafter"/>
</dbReference>
<evidence type="ECO:0000313" key="5">
    <source>
        <dbReference type="EMBL" id="OGI42159.1"/>
    </source>
</evidence>
<dbReference type="NCBIfam" id="TIGR00254">
    <property type="entry name" value="GGDEF"/>
    <property type="match status" value="1"/>
</dbReference>
<dbReference type="GO" id="GO:0043709">
    <property type="term" value="P:cell adhesion involved in single-species biofilm formation"/>
    <property type="evidence" value="ECO:0007669"/>
    <property type="project" value="TreeGrafter"/>
</dbReference>
<gene>
    <name evidence="5" type="ORF">A2V92_03375</name>
</gene>
<evidence type="ECO:0000256" key="2">
    <source>
        <dbReference type="SAM" id="MobiDB-lite"/>
    </source>
</evidence>
<accession>A0A1F6TAQ6</accession>
<dbReference type="InterPro" id="IPR000160">
    <property type="entry name" value="GGDEF_dom"/>
</dbReference>
<evidence type="ECO:0000256" key="1">
    <source>
        <dbReference type="ARBA" id="ARBA00012528"/>
    </source>
</evidence>
<dbReference type="InterPro" id="IPR043128">
    <property type="entry name" value="Rev_trsase/Diguanyl_cyclase"/>
</dbReference>
<dbReference type="Proteomes" id="UP000179344">
    <property type="component" value="Unassembled WGS sequence"/>
</dbReference>
<dbReference type="AlphaFoldDB" id="A0A1F6TAQ6"/>
<dbReference type="Pfam" id="PF00990">
    <property type="entry name" value="GGDEF"/>
    <property type="match status" value="1"/>
</dbReference>
<dbReference type="PANTHER" id="PTHR45138">
    <property type="entry name" value="REGULATORY COMPONENTS OF SENSORY TRANSDUCTION SYSTEM"/>
    <property type="match status" value="1"/>
</dbReference>
<dbReference type="CDD" id="cd01949">
    <property type="entry name" value="GGDEF"/>
    <property type="match status" value="1"/>
</dbReference>
<name>A0A1F6TAQ6_9PROT</name>